<name>A0ACC6PD29_9BACL</name>
<protein>
    <submittedName>
        <fullName evidence="1">Methyl-accepting chemotaxis protein</fullName>
    </submittedName>
</protein>
<organism evidence="1 2">
    <name type="scientific">Saccharibacillus sacchari</name>
    <dbReference type="NCBI Taxonomy" id="456493"/>
    <lineage>
        <taxon>Bacteria</taxon>
        <taxon>Bacillati</taxon>
        <taxon>Bacillota</taxon>
        <taxon>Bacilli</taxon>
        <taxon>Bacillales</taxon>
        <taxon>Paenibacillaceae</taxon>
        <taxon>Saccharibacillus</taxon>
    </lineage>
</organism>
<proteinExistence type="predicted"/>
<comment type="caution">
    <text evidence="1">The sequence shown here is derived from an EMBL/GenBank/DDBJ whole genome shotgun (WGS) entry which is preliminary data.</text>
</comment>
<accession>A0ACC6PD29</accession>
<evidence type="ECO:0000313" key="1">
    <source>
        <dbReference type="EMBL" id="MEJ8304860.1"/>
    </source>
</evidence>
<reference evidence="1" key="1">
    <citation type="submission" date="2024-03" db="EMBL/GenBank/DDBJ databases">
        <title>Whole genome sequecning of epiphytes from Marcgravia umbellata leaves.</title>
        <authorList>
            <person name="Kumar G."/>
            <person name="Savka M.A."/>
        </authorList>
    </citation>
    <scope>NUCLEOTIDE SEQUENCE</scope>
    <source>
        <strain evidence="1">RIT_BL5</strain>
    </source>
</reference>
<dbReference type="Proteomes" id="UP001380953">
    <property type="component" value="Unassembled WGS sequence"/>
</dbReference>
<keyword evidence="2" id="KW-1185">Reference proteome</keyword>
<gene>
    <name evidence="1" type="ORF">WKI47_13220</name>
</gene>
<evidence type="ECO:0000313" key="2">
    <source>
        <dbReference type="Proteomes" id="UP001380953"/>
    </source>
</evidence>
<dbReference type="EMBL" id="JBBKAR010000034">
    <property type="protein sequence ID" value="MEJ8304860.1"/>
    <property type="molecule type" value="Genomic_DNA"/>
</dbReference>
<sequence>MQWFRNRKIFTKLMVVVVTLTLLTAGVGLYGLYNINMMKNNLNELYSDNMMPLRKLANTETSLLKLRVTSRDIAIAETQAQKREIAEQIAPLSEQVDINMNDYRNSPLSNEESALLQEFDTYWAEYQQLYANAVELAETSTNAVFQAYLTDEVGPTSTQLYESIEKLGVLNEQQATVTDSQAQSDVSRASLWTMIIIGASIVFGLLLVVLVTSMISSPVKKIARIVKNIAEGDLREKSEYHAKDEVGELSASVNKMADTLSTLIGGIQDSAQNVAASSQQISASTQQIAGGTSVQMQSARAINELFKDMATAIEEVAKGAEGAAELSNETVEMAQSGGETIQLALRSMEDVTHQVGKLEEHSAKIGDIINVIDDISAQTNLLALNAAIEAARAGESGLGFAVVADEVRKLAERSGAATKEITSIIRSMQLNIEKSVTAVNTNLEHANDSGRAFNEIIDRLGNTSLKVNGIAAASEEQAAQTNEVMQTLTGITIASEESAAASEQTATSSQALAQLADQLHLSVSTFRV</sequence>